<dbReference type="PROSITE" id="PS00197">
    <property type="entry name" value="2FE2S_FER_1"/>
    <property type="match status" value="1"/>
</dbReference>
<feature type="active site" description="Proton acceptor" evidence="13">
    <location>
        <position position="1235"/>
    </location>
</feature>
<dbReference type="SUPFAM" id="SSF56003">
    <property type="entry name" value="Molybdenum cofactor-binding domain"/>
    <property type="match status" value="1"/>
</dbReference>
<evidence type="ECO:0000256" key="5">
    <source>
        <dbReference type="ARBA" id="ARBA00022714"/>
    </source>
</evidence>
<feature type="binding site" evidence="15">
    <location>
        <position position="149"/>
    </location>
    <ligand>
        <name>[2Fe-2S] cluster</name>
        <dbReference type="ChEBI" id="CHEBI:190135"/>
        <label>2</label>
    </ligand>
</feature>
<dbReference type="Pfam" id="PF02738">
    <property type="entry name" value="MoCoBD_1"/>
    <property type="match status" value="1"/>
</dbReference>
<keyword evidence="3 15" id="KW-0500">Molybdenum</keyword>
<feature type="binding site" evidence="15">
    <location>
        <position position="42"/>
    </location>
    <ligand>
        <name>[2Fe-2S] cluster</name>
        <dbReference type="ChEBI" id="CHEBI:190135"/>
        <label>1</label>
    </ligand>
</feature>
<keyword evidence="10 15" id="KW-0411">Iron-sulfur</keyword>
<evidence type="ECO:0000256" key="12">
    <source>
        <dbReference type="ARBA" id="ARBA00034078"/>
    </source>
</evidence>
<sequence>MGDSIQVTINGKLYVVGAEESISTRLVTFIRDKVGTGTHITCYQGGCGACTVVATAPDAATGGTKTFSINSCLASLYNCDGWSITTIEGLGNREDGYHVIQERLAEYYGTQCGYCSPAMVMNMYGLTQEKGTWTDDDVEKHLDGHICRCTGYRPILAAFKSITPADIEDIDKTVCAKSKTGGCCKGAGKTVGGSGCCQRKAVQKAVTVDGVTFYSPTTTAELLSILGGLPAGASYAFMFGNTAVGWSGSPRAANIISTRNVSDLASVKVTPTEVTAGAAVSVTTLRAALQQAKSLTGFSYLQQVDDHLQKLASSSIRNLGGWSGNLALKMQDPSFPSDFFLTAVAAEAQVLLGVPDGSSTWYSVESLLGRDLTANKEVMLTLRYLPHPDNSYYRSYKVAPRNTLALAFVGAAHKIEVGDDFIVTGAPVLAYSGISSSFNRAKSTEAFLVGKDLRDGAVLQNAFASLDAEVVPDAGPGLPNPAFKKQVAQTLLYKTIMSIISEKGGTVDTKYLSGASSLVRPLSSGTQAYDDNQSTWPLGQPIPKLEAKAQCAGEVKYINDAPFSADELTGRFVLSTRANATIVSIDASAALTVPGIVGFVSASDIKGINSMQPFSPDNIEPVFAEGKVSYYGQAIGMVVGDSSAVRQAANLVQVTYADEQTPVLTIADSMATGRPSVAFDPLVIGDVDAGFGTSTRIVEGAMSRDGQYHFHMETQVARVIPNEDNFDVFCSTQWTAGAQAAIAQVLSVPTNTINVTVKRLGGGFGAKIVAGNLVSTATAVAAQKFRKPVRVSLDLETNMTMIGWRDPFYLTYKAGVDDNGVLQAIEANVYGDAGFAVAMSSAQGVGICMNSCYKCPNWLVHCHAVTTDTACNTYCRSPTTLEGLTFIECIMEHLARDLGVDSLEFRKLNLKPDGADVIIDMLPVSARRFMTRRERMNPAIRQIKLEKSLIGDMISQLEAQADVANRKAAIVVFNSENRWRKRGLAVMPMMWPYLVAPVMGFGVFIAIYSNDGTVAVCHSGVELGQGINTKVAQATAYALGCSLDKIQIKPSETTMGANTTTTGGSAGSDATTYCATQASAKIKARLDALNLPVETTWEEKISTAFSQGVVLCEYYWNGPDEIKSYGVYGVASTEVELDVLTGQFLVLRTDILEDAGTSISPLVDIGQVEGSWVMGQGLFTTEGPKYDPVTGAKLNTDTWEYKPLLAPDIPTDLRVTLLSNAPNPVGVLSSKVTGEPAVALSYAVVLALREAIGSARAEAGDSAYFQLDTPLTVDVVQQLCLSSSSQFVLTAALKA</sequence>
<evidence type="ECO:0000313" key="18">
    <source>
        <dbReference type="RefSeq" id="XP_018012291.1"/>
    </source>
</evidence>
<comment type="cofactor">
    <cofactor evidence="14">
        <name>FAD</name>
        <dbReference type="ChEBI" id="CHEBI:57692"/>
    </cofactor>
</comment>
<feature type="binding site" evidence="15">
    <location>
        <position position="115"/>
    </location>
    <ligand>
        <name>[2Fe-2S] cluster</name>
        <dbReference type="ChEBI" id="CHEBI:190135"/>
        <label>2</label>
    </ligand>
</feature>
<dbReference type="GO" id="GO:0051537">
    <property type="term" value="F:2 iron, 2 sulfur cluster binding"/>
    <property type="evidence" value="ECO:0007669"/>
    <property type="project" value="UniProtKB-KW"/>
</dbReference>
<evidence type="ECO:0000313" key="17">
    <source>
        <dbReference type="Proteomes" id="UP000694843"/>
    </source>
</evidence>
<dbReference type="PANTHER" id="PTHR11908">
    <property type="entry name" value="XANTHINE DEHYDROGENASE"/>
    <property type="match status" value="1"/>
</dbReference>
<dbReference type="PANTHER" id="PTHR11908:SF132">
    <property type="entry name" value="ALDEHYDE OXIDASE 1-RELATED"/>
    <property type="match status" value="1"/>
</dbReference>
<keyword evidence="11" id="KW-0576">Peroxisome</keyword>
<dbReference type="OrthoDB" id="8300278at2759"/>
<gene>
    <name evidence="18 19 20 21" type="primary">LOC108669464</name>
</gene>
<evidence type="ECO:0000256" key="13">
    <source>
        <dbReference type="PIRSR" id="PIRSR000127-1"/>
    </source>
</evidence>
<evidence type="ECO:0000256" key="4">
    <source>
        <dbReference type="ARBA" id="ARBA00022630"/>
    </source>
</evidence>
<dbReference type="Gene3D" id="3.30.390.50">
    <property type="entry name" value="CO dehydrogenase flavoprotein, C-terminal domain"/>
    <property type="match status" value="1"/>
</dbReference>
<dbReference type="InterPro" id="IPR012675">
    <property type="entry name" value="Beta-grasp_dom_sf"/>
</dbReference>
<accession>A0A8B7NF98</accession>
<feature type="binding site" evidence="15">
    <location>
        <position position="733"/>
    </location>
    <ligand>
        <name>Mo-molybdopterin</name>
        <dbReference type="ChEBI" id="CHEBI:71302"/>
    </ligand>
    <ligandPart>
        <name>Mo</name>
        <dbReference type="ChEBI" id="CHEBI:28685"/>
    </ligandPart>
</feature>
<dbReference type="Pfam" id="PF01315">
    <property type="entry name" value="Ald_Xan_dh_C"/>
    <property type="match status" value="1"/>
</dbReference>
<comment type="similarity">
    <text evidence="2">Belongs to the xanthine dehydrogenase family.</text>
</comment>
<evidence type="ECO:0000256" key="3">
    <source>
        <dbReference type="ARBA" id="ARBA00022505"/>
    </source>
</evidence>
<dbReference type="InterPro" id="IPR036010">
    <property type="entry name" value="2Fe-2S_ferredoxin-like_sf"/>
</dbReference>
<dbReference type="InterPro" id="IPR037165">
    <property type="entry name" value="AldOxase/xan_DH_Mopterin-bd_sf"/>
</dbReference>
<dbReference type="SUPFAM" id="SSF55447">
    <property type="entry name" value="CO dehydrogenase flavoprotein C-terminal domain-like"/>
    <property type="match status" value="1"/>
</dbReference>
<evidence type="ECO:0000256" key="7">
    <source>
        <dbReference type="ARBA" id="ARBA00022827"/>
    </source>
</evidence>
<comment type="cofactor">
    <cofactor evidence="12">
        <name>[2Fe-2S] cluster</name>
        <dbReference type="ChEBI" id="CHEBI:190135"/>
    </cofactor>
</comment>
<dbReference type="GO" id="GO:0005506">
    <property type="term" value="F:iron ion binding"/>
    <property type="evidence" value="ECO:0007669"/>
    <property type="project" value="InterPro"/>
</dbReference>
<dbReference type="GeneID" id="108669464"/>
<dbReference type="InterPro" id="IPR036318">
    <property type="entry name" value="FAD-bd_PCMH-like_sf"/>
</dbReference>
<dbReference type="RefSeq" id="XP_018012292.1">
    <property type="nucleotide sequence ID" value="XM_018156803.2"/>
</dbReference>
<reference evidence="18 19" key="1">
    <citation type="submission" date="2025-04" db="UniProtKB">
        <authorList>
            <consortium name="RefSeq"/>
        </authorList>
    </citation>
    <scope>IDENTIFICATION</scope>
    <source>
        <tissue evidence="18 19">Whole organism</tissue>
    </source>
</reference>
<dbReference type="GO" id="GO:0005777">
    <property type="term" value="C:peroxisome"/>
    <property type="evidence" value="ECO:0007669"/>
    <property type="project" value="UniProtKB-SubCell"/>
</dbReference>
<evidence type="ECO:0000256" key="2">
    <source>
        <dbReference type="ARBA" id="ARBA00006849"/>
    </source>
</evidence>
<dbReference type="InterPro" id="IPR016169">
    <property type="entry name" value="FAD-bd_PCMH_sub2"/>
</dbReference>
<dbReference type="InterPro" id="IPR016208">
    <property type="entry name" value="Ald_Oxase/xanthine_DH-like"/>
</dbReference>
<keyword evidence="6 15" id="KW-0479">Metal-binding</keyword>
<dbReference type="InterPro" id="IPR006058">
    <property type="entry name" value="2Fe2S_fd_BS"/>
</dbReference>
<dbReference type="Pfam" id="PF00941">
    <property type="entry name" value="FAD_binding_5"/>
    <property type="match status" value="1"/>
</dbReference>
<dbReference type="InterPro" id="IPR008274">
    <property type="entry name" value="AldOxase/xan_DH_MoCoBD1"/>
</dbReference>
<feature type="binding site" evidence="15">
    <location>
        <position position="764"/>
    </location>
    <ligand>
        <name>Mo-molybdopterin</name>
        <dbReference type="ChEBI" id="CHEBI:71302"/>
    </ligand>
    <ligandPart>
        <name>Mo</name>
        <dbReference type="ChEBI" id="CHEBI:28685"/>
    </ligandPart>
</feature>
<evidence type="ECO:0000256" key="11">
    <source>
        <dbReference type="ARBA" id="ARBA00023140"/>
    </source>
</evidence>
<dbReference type="Pfam" id="PF01799">
    <property type="entry name" value="Fer2_2"/>
    <property type="match status" value="1"/>
</dbReference>
<organism evidence="17 20">
    <name type="scientific">Hyalella azteca</name>
    <name type="common">Amphipod</name>
    <dbReference type="NCBI Taxonomy" id="294128"/>
    <lineage>
        <taxon>Eukaryota</taxon>
        <taxon>Metazoa</taxon>
        <taxon>Ecdysozoa</taxon>
        <taxon>Arthropoda</taxon>
        <taxon>Crustacea</taxon>
        <taxon>Multicrustacea</taxon>
        <taxon>Malacostraca</taxon>
        <taxon>Eumalacostraca</taxon>
        <taxon>Peracarida</taxon>
        <taxon>Amphipoda</taxon>
        <taxon>Senticaudata</taxon>
        <taxon>Talitrida</taxon>
        <taxon>Talitroidea</taxon>
        <taxon>Hyalellidae</taxon>
        <taxon>Hyalella</taxon>
    </lineage>
</organism>
<dbReference type="Gene3D" id="3.30.465.10">
    <property type="match status" value="1"/>
</dbReference>
<keyword evidence="7 14" id="KW-0274">FAD</keyword>
<dbReference type="RefSeq" id="XP_018012291.1">
    <property type="nucleotide sequence ID" value="XM_018156802.2"/>
</dbReference>
<feature type="binding site" evidence="15">
    <location>
        <position position="47"/>
    </location>
    <ligand>
        <name>[2Fe-2S] cluster</name>
        <dbReference type="ChEBI" id="CHEBI:190135"/>
        <label>1</label>
    </ligand>
</feature>
<dbReference type="Gene3D" id="3.10.20.30">
    <property type="match status" value="1"/>
</dbReference>
<dbReference type="InterPro" id="IPR002346">
    <property type="entry name" value="Mopterin_DH_FAD-bd"/>
</dbReference>
<dbReference type="InterPro" id="IPR046867">
    <property type="entry name" value="AldOxase/xan_DH_MoCoBD2"/>
</dbReference>
<evidence type="ECO:0000256" key="10">
    <source>
        <dbReference type="ARBA" id="ARBA00023014"/>
    </source>
</evidence>
<dbReference type="SUPFAM" id="SSF54665">
    <property type="entry name" value="CO dehydrogenase molybdoprotein N-domain-like"/>
    <property type="match status" value="1"/>
</dbReference>
<dbReference type="InterPro" id="IPR000674">
    <property type="entry name" value="Ald_Oxase/Xan_DH_a/b"/>
</dbReference>
<dbReference type="InterPro" id="IPR036856">
    <property type="entry name" value="Ald_Oxase/Xan_DH_a/b_sf"/>
</dbReference>
<evidence type="ECO:0000313" key="20">
    <source>
        <dbReference type="RefSeq" id="XP_018012293.1"/>
    </source>
</evidence>
<evidence type="ECO:0000256" key="14">
    <source>
        <dbReference type="PIRSR" id="PIRSR000127-2"/>
    </source>
</evidence>
<dbReference type="Gene3D" id="3.90.1170.50">
    <property type="entry name" value="Aldehyde oxidase/xanthine dehydrogenase, a/b hammerhead"/>
    <property type="match status" value="1"/>
</dbReference>
<feature type="binding site" evidence="15">
    <location>
        <position position="72"/>
    </location>
    <ligand>
        <name>[2Fe-2S] cluster</name>
        <dbReference type="ChEBI" id="CHEBI:190135"/>
        <label>1</label>
    </ligand>
</feature>
<dbReference type="Gene3D" id="3.30.365.10">
    <property type="entry name" value="Aldehyde oxidase/xanthine dehydrogenase, molybdopterin binding domain"/>
    <property type="match status" value="4"/>
</dbReference>
<keyword evidence="4" id="KW-0285">Flavoprotein</keyword>
<evidence type="ECO:0000259" key="16">
    <source>
        <dbReference type="PROSITE" id="PS51387"/>
    </source>
</evidence>
<evidence type="ECO:0000256" key="9">
    <source>
        <dbReference type="ARBA" id="ARBA00023004"/>
    </source>
</evidence>
<dbReference type="SUPFAM" id="SSF47741">
    <property type="entry name" value="CO dehydrogenase ISP C-domain like"/>
    <property type="match status" value="1"/>
</dbReference>
<feature type="domain" description="FAD-binding PCMH-type" evidence="16">
    <location>
        <begin position="206"/>
        <end position="389"/>
    </location>
</feature>
<dbReference type="InterPro" id="IPR016166">
    <property type="entry name" value="FAD-bd_PCMH"/>
</dbReference>
<dbReference type="Pfam" id="PF20256">
    <property type="entry name" value="MoCoBD_2"/>
    <property type="match status" value="1"/>
</dbReference>
<feature type="binding site" evidence="15">
    <location>
        <position position="147"/>
    </location>
    <ligand>
        <name>[2Fe-2S] cluster</name>
        <dbReference type="ChEBI" id="CHEBI:190135"/>
        <label>2</label>
    </ligand>
</feature>
<feature type="binding site" evidence="15">
    <location>
        <position position="876"/>
    </location>
    <ligand>
        <name>Mo-molybdopterin</name>
        <dbReference type="ChEBI" id="CHEBI:71302"/>
    </ligand>
    <ligandPart>
        <name>Mo</name>
        <dbReference type="ChEBI" id="CHEBI:28685"/>
    </ligandPart>
</feature>
<dbReference type="InterPro" id="IPR005107">
    <property type="entry name" value="CO_DH_flav_C"/>
</dbReference>
<dbReference type="PIRSF" id="PIRSF000127">
    <property type="entry name" value="Xanthine_DH"/>
    <property type="match status" value="1"/>
</dbReference>
<dbReference type="GO" id="GO:0071949">
    <property type="term" value="F:FAD binding"/>
    <property type="evidence" value="ECO:0007669"/>
    <property type="project" value="InterPro"/>
</dbReference>
<feature type="binding site" evidence="15">
    <location>
        <position position="112"/>
    </location>
    <ligand>
        <name>[2Fe-2S] cluster</name>
        <dbReference type="ChEBI" id="CHEBI:190135"/>
        <label>2</label>
    </ligand>
</feature>
<dbReference type="Gene3D" id="1.10.150.120">
    <property type="entry name" value="[2Fe-2S]-binding domain"/>
    <property type="match status" value="1"/>
</dbReference>
<dbReference type="InterPro" id="IPR036884">
    <property type="entry name" value="2Fe-2S-bd_dom_sf"/>
</dbReference>
<comment type="subcellular location">
    <subcellularLocation>
        <location evidence="1">Peroxisome</location>
    </subcellularLocation>
</comment>
<dbReference type="RefSeq" id="XP_018012293.1">
    <property type="nucleotide sequence ID" value="XM_018156804.2"/>
</dbReference>
<comment type="cofactor">
    <cofactor evidence="15">
        <name>Mo-molybdopterin</name>
        <dbReference type="ChEBI" id="CHEBI:71302"/>
    </cofactor>
    <text evidence="15">Binds 1 Mo-molybdopterin (Mo-MPT) cofactor per subunit.</text>
</comment>
<evidence type="ECO:0000256" key="15">
    <source>
        <dbReference type="PIRSR" id="PIRSR000127-3"/>
    </source>
</evidence>
<protein>
    <submittedName>
        <fullName evidence="18 19">Xanthine dehydrogenase/oxidase</fullName>
    </submittedName>
</protein>
<dbReference type="SMART" id="SM01008">
    <property type="entry name" value="Ald_Xan_dh_C"/>
    <property type="match status" value="1"/>
</dbReference>
<evidence type="ECO:0000256" key="6">
    <source>
        <dbReference type="ARBA" id="ARBA00022723"/>
    </source>
</evidence>
<dbReference type="RefSeq" id="XP_018012294.1">
    <property type="nucleotide sequence ID" value="XM_018156805.2"/>
</dbReference>
<dbReference type="Pfam" id="PF03450">
    <property type="entry name" value="CO_deh_flav_C"/>
    <property type="match status" value="1"/>
</dbReference>
<dbReference type="OMA" id="VQNARIC"/>
<evidence type="ECO:0000256" key="8">
    <source>
        <dbReference type="ARBA" id="ARBA00023002"/>
    </source>
</evidence>
<dbReference type="SUPFAM" id="SSF56176">
    <property type="entry name" value="FAD-binding/transporter-associated domain-like"/>
    <property type="match status" value="1"/>
</dbReference>
<dbReference type="InterPro" id="IPR002888">
    <property type="entry name" value="2Fe-2S-bd"/>
</dbReference>
<name>A0A8B7NF98_HYAAZ</name>
<dbReference type="SUPFAM" id="SSF54292">
    <property type="entry name" value="2Fe-2S ferredoxin-like"/>
    <property type="match status" value="1"/>
</dbReference>
<dbReference type="KEGG" id="hazt:108669464"/>
<keyword evidence="9 15" id="KW-0408">Iron</keyword>
<keyword evidence="5 15" id="KW-0001">2Fe-2S</keyword>
<dbReference type="SMART" id="SM01092">
    <property type="entry name" value="CO_deh_flav_C"/>
    <property type="match status" value="1"/>
</dbReference>
<dbReference type="FunFam" id="3.30.365.10:FF:000001">
    <property type="entry name" value="Xanthine dehydrogenase oxidase"/>
    <property type="match status" value="1"/>
</dbReference>
<keyword evidence="8" id="KW-0560">Oxidoreductase</keyword>
<evidence type="ECO:0000256" key="1">
    <source>
        <dbReference type="ARBA" id="ARBA00004275"/>
    </source>
</evidence>
<dbReference type="Proteomes" id="UP000694843">
    <property type="component" value="Unplaced"/>
</dbReference>
<feature type="binding site" evidence="14">
    <location>
        <position position="397"/>
    </location>
    <ligand>
        <name>FAD</name>
        <dbReference type="ChEBI" id="CHEBI:57692"/>
    </ligand>
</feature>
<evidence type="ECO:0000313" key="19">
    <source>
        <dbReference type="RefSeq" id="XP_018012292.1"/>
    </source>
</evidence>
<proteinExistence type="inferred from homology"/>
<dbReference type="InterPro" id="IPR036683">
    <property type="entry name" value="CO_DH_flav_C_dom_sf"/>
</dbReference>
<feature type="binding site" evidence="15">
    <location>
        <position position="1064"/>
    </location>
    <ligand>
        <name>Mo-molybdopterin</name>
        <dbReference type="ChEBI" id="CHEBI:71302"/>
    </ligand>
    <ligandPart>
        <name>Mo</name>
        <dbReference type="ChEBI" id="CHEBI:28685"/>
    </ligandPart>
</feature>
<keyword evidence="17" id="KW-1185">Reference proteome</keyword>
<dbReference type="PROSITE" id="PS51387">
    <property type="entry name" value="FAD_PCMH"/>
    <property type="match status" value="1"/>
</dbReference>
<feature type="binding site" evidence="15">
    <location>
        <position position="50"/>
    </location>
    <ligand>
        <name>[2Fe-2S] cluster</name>
        <dbReference type="ChEBI" id="CHEBI:190135"/>
        <label>1</label>
    </ligand>
</feature>
<dbReference type="GO" id="GO:0016491">
    <property type="term" value="F:oxidoreductase activity"/>
    <property type="evidence" value="ECO:0007669"/>
    <property type="project" value="UniProtKB-KW"/>
</dbReference>
<comment type="cofactor">
    <cofactor evidence="15">
        <name>[2Fe-2S] cluster</name>
        <dbReference type="ChEBI" id="CHEBI:190135"/>
    </cofactor>
    <text evidence="15">Binds 2 [2Fe-2S] clusters.</text>
</comment>
<evidence type="ECO:0000313" key="21">
    <source>
        <dbReference type="RefSeq" id="XP_018012294.1"/>
    </source>
</evidence>